<gene>
    <name evidence="1" type="ORF">SAMN05216565_12215</name>
</gene>
<name>A0A1H0X138_9BACI</name>
<sequence>MYYSNINYSTQFDPLINTWYYFPNVEPIHPSYIQFLRPIIIIPGEYSPSTTFVPSI</sequence>
<evidence type="ECO:0000313" key="2">
    <source>
        <dbReference type="Proteomes" id="UP000199159"/>
    </source>
</evidence>
<proteinExistence type="predicted"/>
<protein>
    <submittedName>
        <fullName evidence="1">Uncharacterized protein</fullName>
    </submittedName>
</protein>
<evidence type="ECO:0000313" key="1">
    <source>
        <dbReference type="EMBL" id="SDP96622.1"/>
    </source>
</evidence>
<dbReference type="AlphaFoldDB" id="A0A1H0X138"/>
<accession>A0A1H0X138</accession>
<dbReference type="Proteomes" id="UP000199159">
    <property type="component" value="Unassembled WGS sequence"/>
</dbReference>
<organism evidence="1 2">
    <name type="scientific">Litchfieldia salsa</name>
    <dbReference type="NCBI Taxonomy" id="930152"/>
    <lineage>
        <taxon>Bacteria</taxon>
        <taxon>Bacillati</taxon>
        <taxon>Bacillota</taxon>
        <taxon>Bacilli</taxon>
        <taxon>Bacillales</taxon>
        <taxon>Bacillaceae</taxon>
        <taxon>Litchfieldia</taxon>
    </lineage>
</organism>
<reference evidence="2" key="1">
    <citation type="submission" date="2016-10" db="EMBL/GenBank/DDBJ databases">
        <authorList>
            <person name="Varghese N."/>
            <person name="Submissions S."/>
        </authorList>
    </citation>
    <scope>NUCLEOTIDE SEQUENCE [LARGE SCALE GENOMIC DNA]</scope>
    <source>
        <strain evidence="2">IBRC-M10078</strain>
    </source>
</reference>
<dbReference type="EMBL" id="FNJU01000022">
    <property type="protein sequence ID" value="SDP96622.1"/>
    <property type="molecule type" value="Genomic_DNA"/>
</dbReference>
<dbReference type="RefSeq" id="WP_175490427.1">
    <property type="nucleotide sequence ID" value="NZ_FNJU01000022.1"/>
</dbReference>
<keyword evidence="2" id="KW-1185">Reference proteome</keyword>